<proteinExistence type="inferred from homology"/>
<evidence type="ECO:0000256" key="10">
    <source>
        <dbReference type="SAM" id="Phobius"/>
    </source>
</evidence>
<feature type="transmembrane region" description="Helical" evidence="10">
    <location>
        <begin position="20"/>
        <end position="38"/>
    </location>
</feature>
<evidence type="ECO:0000313" key="12">
    <source>
        <dbReference type="Proteomes" id="UP000095463"/>
    </source>
</evidence>
<evidence type="ECO:0000256" key="6">
    <source>
        <dbReference type="ARBA" id="ARBA00022970"/>
    </source>
</evidence>
<dbReference type="InterPro" id="IPR052157">
    <property type="entry name" value="BCAA_transport_permease"/>
</dbReference>
<keyword evidence="8 10" id="KW-0472">Membrane</keyword>
<dbReference type="GO" id="GO:0015192">
    <property type="term" value="F:L-phenylalanine transmembrane transporter activity"/>
    <property type="evidence" value="ECO:0007669"/>
    <property type="project" value="TreeGrafter"/>
</dbReference>
<evidence type="ECO:0000256" key="4">
    <source>
        <dbReference type="ARBA" id="ARBA00022519"/>
    </source>
</evidence>
<comment type="similarity">
    <text evidence="9">Belongs to the binding-protein-dependent transport system permease family. LivHM subfamily.</text>
</comment>
<reference evidence="11 12" key="1">
    <citation type="journal article" date="2015" name="Genome Announc.">
        <title>Genome Assemblies of Three Soil-Associated Devosia species: D. insulae, D. limi, and D. soli.</title>
        <authorList>
            <person name="Hassan Y.I."/>
            <person name="Lepp D."/>
            <person name="Zhou T."/>
        </authorList>
    </citation>
    <scope>NUCLEOTIDE SEQUENCE [LARGE SCALE GENOMIC DNA]</scope>
    <source>
        <strain evidence="11 12">DS-56</strain>
    </source>
</reference>
<name>A0A1E5XU62_9HYPH</name>
<dbReference type="AlphaFoldDB" id="A0A1E5XU62"/>
<dbReference type="GO" id="GO:0015808">
    <property type="term" value="P:L-alanine transport"/>
    <property type="evidence" value="ECO:0007669"/>
    <property type="project" value="TreeGrafter"/>
</dbReference>
<dbReference type="EMBL" id="LAJE02000091">
    <property type="protein sequence ID" value="OEO32106.1"/>
    <property type="molecule type" value="Genomic_DNA"/>
</dbReference>
<dbReference type="GO" id="GO:0015188">
    <property type="term" value="F:L-isoleucine transmembrane transporter activity"/>
    <property type="evidence" value="ECO:0007669"/>
    <property type="project" value="TreeGrafter"/>
</dbReference>
<feature type="transmembrane region" description="Helical" evidence="10">
    <location>
        <begin position="252"/>
        <end position="272"/>
    </location>
</feature>
<comment type="caution">
    <text evidence="11">The sequence shown here is derived from an EMBL/GenBank/DDBJ whole genome shotgun (WGS) entry which is preliminary data.</text>
</comment>
<evidence type="ECO:0000256" key="3">
    <source>
        <dbReference type="ARBA" id="ARBA00022475"/>
    </source>
</evidence>
<dbReference type="GO" id="GO:1903806">
    <property type="term" value="P:L-isoleucine import across plasma membrane"/>
    <property type="evidence" value="ECO:0007669"/>
    <property type="project" value="TreeGrafter"/>
</dbReference>
<comment type="subcellular location">
    <subcellularLocation>
        <location evidence="1">Cell membrane</location>
        <topology evidence="1">Multi-pass membrane protein</topology>
    </subcellularLocation>
</comment>
<feature type="transmembrane region" description="Helical" evidence="10">
    <location>
        <begin position="278"/>
        <end position="297"/>
    </location>
</feature>
<keyword evidence="3" id="KW-1003">Cell membrane</keyword>
<dbReference type="Pfam" id="PF02653">
    <property type="entry name" value="BPD_transp_2"/>
    <property type="match status" value="1"/>
</dbReference>
<organism evidence="11 12">
    <name type="scientific">Devosia insulae DS-56</name>
    <dbReference type="NCBI Taxonomy" id="1116389"/>
    <lineage>
        <taxon>Bacteria</taxon>
        <taxon>Pseudomonadati</taxon>
        <taxon>Pseudomonadota</taxon>
        <taxon>Alphaproteobacteria</taxon>
        <taxon>Hyphomicrobiales</taxon>
        <taxon>Devosiaceae</taxon>
        <taxon>Devosia</taxon>
    </lineage>
</organism>
<dbReference type="GO" id="GO:0042941">
    <property type="term" value="P:D-alanine transmembrane transport"/>
    <property type="evidence" value="ECO:0007669"/>
    <property type="project" value="TreeGrafter"/>
</dbReference>
<accession>A0A1E5XU62</accession>
<sequence>MSIFDIFTNQLLNGIVLGSFYALVALGYTMVFGVVKLLNFAHGELYMVGGFAGFLVLSFLAPYLGPGWLGVAVSLVLAMIAVGFLGVVIERVAYAPMLSAPRLSILITALAVSLVLQNGMLTLTKGQYVPFGAALGFGGVKLGNLFISYNQMILVGVAAALMLALELFVSRTQYGRAMRAVSVDKDMARLMGINVNAVIAITFFLGSALAAAAGSMAGAYYGSLWYFMGFLIGLKAFTAAVIGGIGSIPGAMLGGLILGLLESFGTQLPGVGSEWKDVFSFSVLILVLVFKPTGLLGKPEQERM</sequence>
<evidence type="ECO:0000256" key="2">
    <source>
        <dbReference type="ARBA" id="ARBA00022448"/>
    </source>
</evidence>
<keyword evidence="4" id="KW-0997">Cell inner membrane</keyword>
<keyword evidence="5 10" id="KW-0812">Transmembrane</keyword>
<evidence type="ECO:0000256" key="9">
    <source>
        <dbReference type="ARBA" id="ARBA00037998"/>
    </source>
</evidence>
<feature type="transmembrane region" description="Helical" evidence="10">
    <location>
        <begin position="45"/>
        <end position="65"/>
    </location>
</feature>
<dbReference type="PANTHER" id="PTHR11795:SF371">
    <property type="entry name" value="HIGH-AFFINITY BRANCHED-CHAIN AMINO ACID TRANSPORT SYSTEM PERMEASE PROTEIN LIVH"/>
    <property type="match status" value="1"/>
</dbReference>
<dbReference type="OrthoDB" id="9807115at2"/>
<gene>
    <name evidence="11" type="ORF">VW23_013105</name>
</gene>
<evidence type="ECO:0000256" key="7">
    <source>
        <dbReference type="ARBA" id="ARBA00022989"/>
    </source>
</evidence>
<dbReference type="PANTHER" id="PTHR11795">
    <property type="entry name" value="BRANCHED-CHAIN AMINO ACID TRANSPORT SYSTEM PERMEASE PROTEIN LIVH"/>
    <property type="match status" value="1"/>
</dbReference>
<evidence type="ECO:0000256" key="8">
    <source>
        <dbReference type="ARBA" id="ARBA00023136"/>
    </source>
</evidence>
<feature type="transmembrane region" description="Helical" evidence="10">
    <location>
        <begin position="190"/>
        <end position="212"/>
    </location>
</feature>
<keyword evidence="12" id="KW-1185">Reference proteome</keyword>
<evidence type="ECO:0000313" key="11">
    <source>
        <dbReference type="EMBL" id="OEO32106.1"/>
    </source>
</evidence>
<keyword evidence="2" id="KW-0813">Transport</keyword>
<evidence type="ECO:0000256" key="1">
    <source>
        <dbReference type="ARBA" id="ARBA00004651"/>
    </source>
</evidence>
<protein>
    <submittedName>
        <fullName evidence="11">ABC transporter permease</fullName>
    </submittedName>
</protein>
<feature type="transmembrane region" description="Helical" evidence="10">
    <location>
        <begin position="71"/>
        <end position="93"/>
    </location>
</feature>
<keyword evidence="7 10" id="KW-1133">Transmembrane helix</keyword>
<dbReference type="Proteomes" id="UP000095463">
    <property type="component" value="Unassembled WGS sequence"/>
</dbReference>
<dbReference type="InterPro" id="IPR001851">
    <property type="entry name" value="ABC_transp_permease"/>
</dbReference>
<dbReference type="CDD" id="cd06582">
    <property type="entry name" value="TM_PBP1_LivH_like"/>
    <property type="match status" value="1"/>
</dbReference>
<feature type="transmembrane region" description="Helical" evidence="10">
    <location>
        <begin position="105"/>
        <end position="126"/>
    </location>
</feature>
<dbReference type="GO" id="GO:0015190">
    <property type="term" value="F:L-leucine transmembrane transporter activity"/>
    <property type="evidence" value="ECO:0007669"/>
    <property type="project" value="TreeGrafter"/>
</dbReference>
<dbReference type="GO" id="GO:0005886">
    <property type="term" value="C:plasma membrane"/>
    <property type="evidence" value="ECO:0007669"/>
    <property type="project" value="UniProtKB-SubCell"/>
</dbReference>
<keyword evidence="6" id="KW-0029">Amino-acid transport</keyword>
<feature type="transmembrane region" description="Helical" evidence="10">
    <location>
        <begin position="146"/>
        <end position="169"/>
    </location>
</feature>
<evidence type="ECO:0000256" key="5">
    <source>
        <dbReference type="ARBA" id="ARBA00022692"/>
    </source>
</evidence>
<dbReference type="RefSeq" id="WP_055884637.1">
    <property type="nucleotide sequence ID" value="NZ_LAJE02000091.1"/>
</dbReference>
<dbReference type="GO" id="GO:0005304">
    <property type="term" value="F:L-valine transmembrane transporter activity"/>
    <property type="evidence" value="ECO:0007669"/>
    <property type="project" value="TreeGrafter"/>
</dbReference>